<protein>
    <submittedName>
        <fullName evidence="1">Fimbrillin family protein</fullName>
    </submittedName>
</protein>
<evidence type="ECO:0000313" key="1">
    <source>
        <dbReference type="EMBL" id="MCZ2574167.1"/>
    </source>
</evidence>
<evidence type="ECO:0000313" key="2">
    <source>
        <dbReference type="Proteomes" id="UP001078742"/>
    </source>
</evidence>
<sequence>MKRNILHTLWAAALLLTGCTQEELPLPGADNAAPLAITITDGGYALTTSADGSQKAATRATEDGYRTEFTASDACGLYLVRNGAIVYDNVKLTATAGTNGSLTWQPEAGVTLAGGMAGEKYFLYYPYQETAKMAGKVNATDTTSDGDFFATLINDWQPEADQSDYTQGYTASDLMTATGSGSKADGKLSLSFSMTHRMALAVVEMPKTVYKFTDTSIPDYVIATTADFSGEAKPCRNTDGTYRYFVRPGQGNTVTLTGSYADGKKEFFITPNNISVSSYKTYKVDGAPTIDKDHNLQVGDYLLADGNIVGKDETLTEEQKASVIAIVFHAGHHENDASDYSATGIGQQKCHGYAVA</sequence>
<accession>A0A9Q4IUL2</accession>
<proteinExistence type="predicted"/>
<dbReference type="CDD" id="cd13120">
    <property type="entry name" value="BF2867_like_N"/>
    <property type="match status" value="1"/>
</dbReference>
<comment type="caution">
    <text evidence="1">The sequence shown here is derived from an EMBL/GenBank/DDBJ whole genome shotgun (WGS) entry which is preliminary data.</text>
</comment>
<organism evidence="1 2">
    <name type="scientific">Bacteroides fragilis</name>
    <dbReference type="NCBI Taxonomy" id="817"/>
    <lineage>
        <taxon>Bacteria</taxon>
        <taxon>Pseudomonadati</taxon>
        <taxon>Bacteroidota</taxon>
        <taxon>Bacteroidia</taxon>
        <taxon>Bacteroidales</taxon>
        <taxon>Bacteroidaceae</taxon>
        <taxon>Bacteroides</taxon>
    </lineage>
</organism>
<dbReference type="PROSITE" id="PS51257">
    <property type="entry name" value="PROKAR_LIPOPROTEIN"/>
    <property type="match status" value="1"/>
</dbReference>
<dbReference type="AlphaFoldDB" id="A0A9Q4IUL2"/>
<dbReference type="InterPro" id="IPR042278">
    <property type="entry name" value="Mfa-like_1_N"/>
</dbReference>
<dbReference type="EMBL" id="JAPUAV010000051">
    <property type="protein sequence ID" value="MCZ2574167.1"/>
    <property type="molecule type" value="Genomic_DNA"/>
</dbReference>
<reference evidence="1" key="1">
    <citation type="submission" date="2022-12" db="EMBL/GenBank/DDBJ databases">
        <title>Development of a Multilocus Sequence Typing Scheme for Bacteroides fragilis Based on Whole Genome Sequencing Data and Clinical Application.</title>
        <authorList>
            <person name="Nielsen F.D."/>
            <person name="Justesen U.S."/>
        </authorList>
    </citation>
    <scope>NUCLEOTIDE SEQUENCE</scope>
    <source>
        <strain evidence="1">BF_BC_VIB_DK_2012_57</strain>
    </source>
</reference>
<feature type="non-terminal residue" evidence="1">
    <location>
        <position position="356"/>
    </location>
</feature>
<gene>
    <name evidence="1" type="ORF">O1420_22655</name>
</gene>
<dbReference type="Gene3D" id="2.60.40.2620">
    <property type="entry name" value="Fimbrillin-like"/>
    <property type="match status" value="1"/>
</dbReference>
<dbReference type="Proteomes" id="UP001078742">
    <property type="component" value="Unassembled WGS sequence"/>
</dbReference>
<dbReference type="RefSeq" id="WP_269104306.1">
    <property type="nucleotide sequence ID" value="NZ_JAPUAV010000051.1"/>
</dbReference>
<dbReference type="Gene3D" id="2.60.40.3570">
    <property type="match status" value="1"/>
</dbReference>
<name>A0A9Q4IUL2_BACFG</name>